<feature type="domain" description="EF-hand" evidence="3">
    <location>
        <begin position="494"/>
        <end position="525"/>
    </location>
</feature>
<feature type="region of interest" description="Disordered" evidence="2">
    <location>
        <begin position="71"/>
        <end position="94"/>
    </location>
</feature>
<proteinExistence type="predicted"/>
<dbReference type="Pfam" id="PF13516">
    <property type="entry name" value="LRR_6"/>
    <property type="match status" value="4"/>
</dbReference>
<feature type="region of interest" description="Disordered" evidence="2">
    <location>
        <begin position="1"/>
        <end position="47"/>
    </location>
</feature>
<dbReference type="Pfam" id="PF13499">
    <property type="entry name" value="EF-hand_7"/>
    <property type="match status" value="1"/>
</dbReference>
<dbReference type="InterPro" id="IPR052394">
    <property type="entry name" value="LRR-containing"/>
</dbReference>
<evidence type="ECO:0000313" key="4">
    <source>
        <dbReference type="EMBL" id="KAK7097825.1"/>
    </source>
</evidence>
<dbReference type="PROSITE" id="PS00018">
    <property type="entry name" value="EF_HAND_1"/>
    <property type="match status" value="1"/>
</dbReference>
<feature type="compositionally biased region" description="Polar residues" evidence="2">
    <location>
        <begin position="1"/>
        <end position="12"/>
    </location>
</feature>
<comment type="caution">
    <text evidence="4">The sequence shown here is derived from an EMBL/GenBank/DDBJ whole genome shotgun (WGS) entry which is preliminary data.</text>
</comment>
<gene>
    <name evidence="4" type="ORF">V1264_004746</name>
</gene>
<evidence type="ECO:0000259" key="3">
    <source>
        <dbReference type="PROSITE" id="PS50222"/>
    </source>
</evidence>
<dbReference type="Proteomes" id="UP001374579">
    <property type="component" value="Unassembled WGS sequence"/>
</dbReference>
<accession>A0AAN9B5E8</accession>
<sequence length="602" mass="67477">MESQNPSDQSKPQDPGGSKVSPRKGITPMTSREPTFKGKVPRENTKTEVQTLGMGQKTATLYLSRTHTNMRGRNSSVASRLPPMDTTMPSRQPTHLTEEDELIAVIGLKKVQREFTFTGYDIMEDNAPREDLTPDGIDKHERLKRNYVKTYVESCKKVGVNPVEPISGSLADTHIVLNTRGLGVKGAKAIAIALVNNKTVESLDLEDNWIGEDGATSIAQMLETNHVLTEINIAENRIGTKGIRAIAELLNTNETIRKLDVSGSNLFDHDARYIAMILENNYKLRELRVRHNKFGELGGQYLGPAIANNDTLELLDLAWNHLRNKGAMAVAAGLHTNGGLRILDLSWNGFARDSCKILGMSLKDNSTLKELDISNNRVDAEATGGILKGIQVNDTLSTLKIGHNPITPDIATVILKVIACAERSDIRDLDLENIVVEEEFMKLLEETKQKRFMVCKVGLVIKKGTTLVKEGDKISAFMDPVQALYEYMNGKAYRVIDLFKRFDADHSMSVTRDEFCKGLISASVPLTVGQLEDLMEILDTNKDGVVDLKELIDGEKLFRRKMMRRKLRRQSEEISGRRLRSDRSQEEEQYEHWTEAERTRLC</sequence>
<dbReference type="SMART" id="SM00054">
    <property type="entry name" value="EFh"/>
    <property type="match status" value="2"/>
</dbReference>
<dbReference type="PANTHER" id="PTHR24114:SF50">
    <property type="entry name" value="RNI-LIKE PROTEIN"/>
    <property type="match status" value="1"/>
</dbReference>
<dbReference type="PROSITE" id="PS50222">
    <property type="entry name" value="EF_HAND_2"/>
    <property type="match status" value="2"/>
</dbReference>
<dbReference type="EMBL" id="JBAMIC010000013">
    <property type="protein sequence ID" value="KAK7097825.1"/>
    <property type="molecule type" value="Genomic_DNA"/>
</dbReference>
<keyword evidence="1" id="KW-0106">Calcium</keyword>
<dbReference type="PANTHER" id="PTHR24114">
    <property type="entry name" value="LEUCINE RICH REPEAT FAMILY PROTEIN"/>
    <property type="match status" value="1"/>
</dbReference>
<dbReference type="SUPFAM" id="SSF47473">
    <property type="entry name" value="EF-hand"/>
    <property type="match status" value="1"/>
</dbReference>
<evidence type="ECO:0000256" key="2">
    <source>
        <dbReference type="SAM" id="MobiDB-lite"/>
    </source>
</evidence>
<evidence type="ECO:0000256" key="1">
    <source>
        <dbReference type="ARBA" id="ARBA00022837"/>
    </source>
</evidence>
<feature type="compositionally biased region" description="Basic and acidic residues" evidence="2">
    <location>
        <begin position="34"/>
        <end position="46"/>
    </location>
</feature>
<keyword evidence="5" id="KW-1185">Reference proteome</keyword>
<evidence type="ECO:0000313" key="5">
    <source>
        <dbReference type="Proteomes" id="UP001374579"/>
    </source>
</evidence>
<dbReference type="SUPFAM" id="SSF52047">
    <property type="entry name" value="RNI-like"/>
    <property type="match status" value="1"/>
</dbReference>
<dbReference type="InterPro" id="IPR032675">
    <property type="entry name" value="LRR_dom_sf"/>
</dbReference>
<dbReference type="Gene3D" id="3.80.10.10">
    <property type="entry name" value="Ribonuclease Inhibitor"/>
    <property type="match status" value="3"/>
</dbReference>
<reference evidence="4 5" key="1">
    <citation type="submission" date="2024-02" db="EMBL/GenBank/DDBJ databases">
        <title>Chromosome-scale genome assembly of the rough periwinkle Littorina saxatilis.</title>
        <authorList>
            <person name="De Jode A."/>
            <person name="Faria R."/>
            <person name="Formenti G."/>
            <person name="Sims Y."/>
            <person name="Smith T.P."/>
            <person name="Tracey A."/>
            <person name="Wood J.M.D."/>
            <person name="Zagrodzka Z.B."/>
            <person name="Johannesson K."/>
            <person name="Butlin R.K."/>
            <person name="Leder E.H."/>
        </authorList>
    </citation>
    <scope>NUCLEOTIDE SEQUENCE [LARGE SCALE GENOMIC DNA]</scope>
    <source>
        <strain evidence="4">Snail1</strain>
        <tissue evidence="4">Muscle</tissue>
    </source>
</reference>
<organism evidence="4 5">
    <name type="scientific">Littorina saxatilis</name>
    <dbReference type="NCBI Taxonomy" id="31220"/>
    <lineage>
        <taxon>Eukaryota</taxon>
        <taxon>Metazoa</taxon>
        <taxon>Spiralia</taxon>
        <taxon>Lophotrochozoa</taxon>
        <taxon>Mollusca</taxon>
        <taxon>Gastropoda</taxon>
        <taxon>Caenogastropoda</taxon>
        <taxon>Littorinimorpha</taxon>
        <taxon>Littorinoidea</taxon>
        <taxon>Littorinidae</taxon>
        <taxon>Littorina</taxon>
    </lineage>
</organism>
<dbReference type="CDD" id="cd00051">
    <property type="entry name" value="EFh"/>
    <property type="match status" value="1"/>
</dbReference>
<dbReference type="InterPro" id="IPR018247">
    <property type="entry name" value="EF_Hand_1_Ca_BS"/>
</dbReference>
<name>A0AAN9B5E8_9CAEN</name>
<dbReference type="InterPro" id="IPR011992">
    <property type="entry name" value="EF-hand-dom_pair"/>
</dbReference>
<dbReference type="InterPro" id="IPR002048">
    <property type="entry name" value="EF_hand_dom"/>
</dbReference>
<protein>
    <recommendedName>
        <fullName evidence="3">EF-hand domain-containing protein</fullName>
    </recommendedName>
</protein>
<dbReference type="AlphaFoldDB" id="A0AAN9B5E8"/>
<dbReference type="SMART" id="SM00368">
    <property type="entry name" value="LRR_RI"/>
    <property type="match status" value="8"/>
</dbReference>
<dbReference type="Gene3D" id="1.10.238.10">
    <property type="entry name" value="EF-hand"/>
    <property type="match status" value="1"/>
</dbReference>
<dbReference type="GO" id="GO:0005509">
    <property type="term" value="F:calcium ion binding"/>
    <property type="evidence" value="ECO:0007669"/>
    <property type="project" value="InterPro"/>
</dbReference>
<dbReference type="InterPro" id="IPR001611">
    <property type="entry name" value="Leu-rich_rpt"/>
</dbReference>
<feature type="domain" description="EF-hand" evidence="3">
    <location>
        <begin position="526"/>
        <end position="561"/>
    </location>
</feature>